<evidence type="ECO:0000313" key="2">
    <source>
        <dbReference type="EMBL" id="MPC21958.1"/>
    </source>
</evidence>
<accession>A0A5B7DKJ3</accession>
<sequence length="82" mass="9165">MLGRNRCVREQEEEHDSGRGKGKREVGMRGGEGEATVSSSSNFGLEHLVSLNTKTLVFLVQDDKVVLFLRTRLFAVDSELEL</sequence>
<keyword evidence="3" id="KW-1185">Reference proteome</keyword>
<dbReference type="AlphaFoldDB" id="A0A5B7DKJ3"/>
<feature type="compositionally biased region" description="Basic and acidic residues" evidence="1">
    <location>
        <begin position="7"/>
        <end position="27"/>
    </location>
</feature>
<comment type="caution">
    <text evidence="2">The sequence shown here is derived from an EMBL/GenBank/DDBJ whole genome shotgun (WGS) entry which is preliminary data.</text>
</comment>
<dbReference type="EMBL" id="VSRR010001036">
    <property type="protein sequence ID" value="MPC21958.1"/>
    <property type="molecule type" value="Genomic_DNA"/>
</dbReference>
<dbReference type="Proteomes" id="UP000324222">
    <property type="component" value="Unassembled WGS sequence"/>
</dbReference>
<gene>
    <name evidence="2" type="ORF">E2C01_014962</name>
</gene>
<organism evidence="2 3">
    <name type="scientific">Portunus trituberculatus</name>
    <name type="common">Swimming crab</name>
    <name type="synonym">Neptunus trituberculatus</name>
    <dbReference type="NCBI Taxonomy" id="210409"/>
    <lineage>
        <taxon>Eukaryota</taxon>
        <taxon>Metazoa</taxon>
        <taxon>Ecdysozoa</taxon>
        <taxon>Arthropoda</taxon>
        <taxon>Crustacea</taxon>
        <taxon>Multicrustacea</taxon>
        <taxon>Malacostraca</taxon>
        <taxon>Eumalacostraca</taxon>
        <taxon>Eucarida</taxon>
        <taxon>Decapoda</taxon>
        <taxon>Pleocyemata</taxon>
        <taxon>Brachyura</taxon>
        <taxon>Eubrachyura</taxon>
        <taxon>Portunoidea</taxon>
        <taxon>Portunidae</taxon>
        <taxon>Portuninae</taxon>
        <taxon>Portunus</taxon>
    </lineage>
</organism>
<protein>
    <submittedName>
        <fullName evidence="2">Uncharacterized protein</fullName>
    </submittedName>
</protein>
<proteinExistence type="predicted"/>
<evidence type="ECO:0000256" key="1">
    <source>
        <dbReference type="SAM" id="MobiDB-lite"/>
    </source>
</evidence>
<feature type="region of interest" description="Disordered" evidence="1">
    <location>
        <begin position="1"/>
        <end position="39"/>
    </location>
</feature>
<reference evidence="2 3" key="1">
    <citation type="submission" date="2019-05" db="EMBL/GenBank/DDBJ databases">
        <title>Another draft genome of Portunus trituberculatus and its Hox gene families provides insights of decapod evolution.</title>
        <authorList>
            <person name="Jeong J.-H."/>
            <person name="Song I."/>
            <person name="Kim S."/>
            <person name="Choi T."/>
            <person name="Kim D."/>
            <person name="Ryu S."/>
            <person name="Kim W."/>
        </authorList>
    </citation>
    <scope>NUCLEOTIDE SEQUENCE [LARGE SCALE GENOMIC DNA]</scope>
    <source>
        <tissue evidence="2">Muscle</tissue>
    </source>
</reference>
<name>A0A5B7DKJ3_PORTR</name>
<evidence type="ECO:0000313" key="3">
    <source>
        <dbReference type="Proteomes" id="UP000324222"/>
    </source>
</evidence>